<reference evidence="3" key="1">
    <citation type="submission" date="2022-07" db="EMBL/GenBank/DDBJ databases">
        <title>Genome Sequence of Leucocoprinus birnbaumii.</title>
        <authorList>
            <person name="Buettner E."/>
        </authorList>
    </citation>
    <scope>NUCLEOTIDE SEQUENCE</scope>
    <source>
        <strain evidence="3">VT141</strain>
    </source>
</reference>
<evidence type="ECO:0000313" key="4">
    <source>
        <dbReference type="Proteomes" id="UP001213000"/>
    </source>
</evidence>
<sequence>MSSDASGCGKDPFKGKKYKTKQLGIWEVLYLDQGLREQYQNLIHDFFKLFPSFYRLFCDIYNLSPKDFPSFAIYQGWLGCQEAIKLHFSNKLLKTIELCLKNGEGEYSAILQAVALRLGVPVLGQLFSWYNTRNMEKLQRRVTTHFQIRLMRAKLGHDLAHKNTPTANSKVSAALAWSSFTSIVRHVSYVMTVMTQLALILHLSASGDVGPFFAFICLIQPIVYSIMGKSLWNEVCIVKESNRDSQRRKALTTLTQPEYRLDVIGNDLQRHILEEYRIASDNLGDVSSDAAWVLFSNDEWPFREILLMVLGDLPLIYCVGLALMNPKNTSFASITILQQSSSILSRWVRTAISSSECFRKGMKEIEDLYEGTEDPDETAVDEIANDAIPEKRATCEDATVRAGEVSRNVSFTYPGSKVSKEALTNINLTIKSGQFVVLVGSNGSGKSTLLKVLCCLLRPTEPESGDETSGKIPHRSSFPSTPSQRPHTPHPPSVALWQS</sequence>
<proteinExistence type="predicted"/>
<gene>
    <name evidence="3" type="ORF">NP233_g12260</name>
</gene>
<dbReference type="PANTHER" id="PTHR24221:SF654">
    <property type="entry name" value="ATP-BINDING CASSETTE SUB-FAMILY B MEMBER 6"/>
    <property type="match status" value="1"/>
</dbReference>
<accession>A0AAD5VEX5</accession>
<evidence type="ECO:0000259" key="2">
    <source>
        <dbReference type="Pfam" id="PF00005"/>
    </source>
</evidence>
<dbReference type="GO" id="GO:0016887">
    <property type="term" value="F:ATP hydrolysis activity"/>
    <property type="evidence" value="ECO:0007669"/>
    <property type="project" value="InterPro"/>
</dbReference>
<dbReference type="SUPFAM" id="SSF52540">
    <property type="entry name" value="P-loop containing nucleoside triphosphate hydrolases"/>
    <property type="match status" value="1"/>
</dbReference>
<protein>
    <recommendedName>
        <fullName evidence="2">ABC transporter domain-containing protein</fullName>
    </recommendedName>
</protein>
<name>A0AAD5VEX5_9AGAR</name>
<dbReference type="InterPro" id="IPR027417">
    <property type="entry name" value="P-loop_NTPase"/>
</dbReference>
<dbReference type="InterPro" id="IPR003439">
    <property type="entry name" value="ABC_transporter-like_ATP-bd"/>
</dbReference>
<dbReference type="EMBL" id="JANIEX010001707">
    <property type="protein sequence ID" value="KAJ3555207.1"/>
    <property type="molecule type" value="Genomic_DNA"/>
</dbReference>
<dbReference type="GO" id="GO:0034040">
    <property type="term" value="F:ATPase-coupled lipid transmembrane transporter activity"/>
    <property type="evidence" value="ECO:0007669"/>
    <property type="project" value="TreeGrafter"/>
</dbReference>
<dbReference type="GO" id="GO:0005524">
    <property type="term" value="F:ATP binding"/>
    <property type="evidence" value="ECO:0007669"/>
    <property type="project" value="InterPro"/>
</dbReference>
<dbReference type="Proteomes" id="UP001213000">
    <property type="component" value="Unassembled WGS sequence"/>
</dbReference>
<dbReference type="AlphaFoldDB" id="A0AAD5VEX5"/>
<organism evidence="3 4">
    <name type="scientific">Leucocoprinus birnbaumii</name>
    <dbReference type="NCBI Taxonomy" id="56174"/>
    <lineage>
        <taxon>Eukaryota</taxon>
        <taxon>Fungi</taxon>
        <taxon>Dikarya</taxon>
        <taxon>Basidiomycota</taxon>
        <taxon>Agaricomycotina</taxon>
        <taxon>Agaricomycetes</taxon>
        <taxon>Agaricomycetidae</taxon>
        <taxon>Agaricales</taxon>
        <taxon>Agaricineae</taxon>
        <taxon>Agaricaceae</taxon>
        <taxon>Leucocoprinus</taxon>
    </lineage>
</organism>
<dbReference type="Gene3D" id="3.40.50.300">
    <property type="entry name" value="P-loop containing nucleotide triphosphate hydrolases"/>
    <property type="match status" value="1"/>
</dbReference>
<dbReference type="Pfam" id="PF00005">
    <property type="entry name" value="ABC_tran"/>
    <property type="match status" value="1"/>
</dbReference>
<comment type="caution">
    <text evidence="3">The sequence shown here is derived from an EMBL/GenBank/DDBJ whole genome shotgun (WGS) entry which is preliminary data.</text>
</comment>
<evidence type="ECO:0000313" key="3">
    <source>
        <dbReference type="EMBL" id="KAJ3555207.1"/>
    </source>
</evidence>
<dbReference type="PANTHER" id="PTHR24221">
    <property type="entry name" value="ATP-BINDING CASSETTE SUB-FAMILY B"/>
    <property type="match status" value="1"/>
</dbReference>
<evidence type="ECO:0000256" key="1">
    <source>
        <dbReference type="SAM" id="MobiDB-lite"/>
    </source>
</evidence>
<dbReference type="InterPro" id="IPR039421">
    <property type="entry name" value="Type_1_exporter"/>
</dbReference>
<feature type="domain" description="ABC transporter" evidence="2">
    <location>
        <begin position="423"/>
        <end position="461"/>
    </location>
</feature>
<feature type="region of interest" description="Disordered" evidence="1">
    <location>
        <begin position="461"/>
        <end position="499"/>
    </location>
</feature>
<keyword evidence="4" id="KW-1185">Reference proteome</keyword>
<feature type="compositionally biased region" description="Polar residues" evidence="1">
    <location>
        <begin position="477"/>
        <end position="486"/>
    </location>
</feature>